<comment type="caution">
    <text evidence="2">The sequence shown here is derived from an EMBL/GenBank/DDBJ whole genome shotgun (WGS) entry which is preliminary data.</text>
</comment>
<sequence>ASSTTPPTPTPTTTVEFAPRLSATAKGKQPLKATTPVEPTDVQRTEAEQLKLVRESEGKSEEEEETSDQEEGSFDPIPKTPEDSKKESDDEEEQESRLSEEARIQEEEDADELYRDVNIN</sequence>
<name>A0A699T9H3_TANCI</name>
<evidence type="ECO:0000313" key="2">
    <source>
        <dbReference type="EMBL" id="GFD05626.1"/>
    </source>
</evidence>
<reference evidence="2" key="1">
    <citation type="journal article" date="2019" name="Sci. Rep.">
        <title>Draft genome of Tanacetum cinerariifolium, the natural source of mosquito coil.</title>
        <authorList>
            <person name="Yamashiro T."/>
            <person name="Shiraishi A."/>
            <person name="Satake H."/>
            <person name="Nakayama K."/>
        </authorList>
    </citation>
    <scope>NUCLEOTIDE SEQUENCE</scope>
</reference>
<feature type="compositionally biased region" description="Basic and acidic residues" evidence="1">
    <location>
        <begin position="41"/>
        <end position="59"/>
    </location>
</feature>
<feature type="compositionally biased region" description="Acidic residues" evidence="1">
    <location>
        <begin position="60"/>
        <end position="73"/>
    </location>
</feature>
<feature type="compositionally biased region" description="Basic and acidic residues" evidence="1">
    <location>
        <begin position="95"/>
        <end position="105"/>
    </location>
</feature>
<feature type="compositionally biased region" description="Pro residues" evidence="1">
    <location>
        <begin position="1"/>
        <end position="10"/>
    </location>
</feature>
<protein>
    <submittedName>
        <fullName evidence="2">Uncharacterized protein</fullName>
    </submittedName>
</protein>
<evidence type="ECO:0000256" key="1">
    <source>
        <dbReference type="SAM" id="MobiDB-lite"/>
    </source>
</evidence>
<accession>A0A699T9H3</accession>
<feature type="region of interest" description="Disordered" evidence="1">
    <location>
        <begin position="1"/>
        <end position="120"/>
    </location>
</feature>
<feature type="non-terminal residue" evidence="2">
    <location>
        <position position="1"/>
    </location>
</feature>
<organism evidence="2">
    <name type="scientific">Tanacetum cinerariifolium</name>
    <name type="common">Dalmatian daisy</name>
    <name type="synonym">Chrysanthemum cinerariifolium</name>
    <dbReference type="NCBI Taxonomy" id="118510"/>
    <lineage>
        <taxon>Eukaryota</taxon>
        <taxon>Viridiplantae</taxon>
        <taxon>Streptophyta</taxon>
        <taxon>Embryophyta</taxon>
        <taxon>Tracheophyta</taxon>
        <taxon>Spermatophyta</taxon>
        <taxon>Magnoliopsida</taxon>
        <taxon>eudicotyledons</taxon>
        <taxon>Gunneridae</taxon>
        <taxon>Pentapetalae</taxon>
        <taxon>asterids</taxon>
        <taxon>campanulids</taxon>
        <taxon>Asterales</taxon>
        <taxon>Asteraceae</taxon>
        <taxon>Asteroideae</taxon>
        <taxon>Anthemideae</taxon>
        <taxon>Anthemidinae</taxon>
        <taxon>Tanacetum</taxon>
    </lineage>
</organism>
<dbReference type="EMBL" id="BKCJ011219595">
    <property type="protein sequence ID" value="GFD05626.1"/>
    <property type="molecule type" value="Genomic_DNA"/>
</dbReference>
<dbReference type="AlphaFoldDB" id="A0A699T9H3"/>
<gene>
    <name evidence="2" type="ORF">Tci_877595</name>
</gene>
<proteinExistence type="predicted"/>